<organism evidence="1 2">
    <name type="scientific">Segatella cerevisiae</name>
    <dbReference type="NCBI Taxonomy" id="2053716"/>
    <lineage>
        <taxon>Bacteria</taxon>
        <taxon>Pseudomonadati</taxon>
        <taxon>Bacteroidota</taxon>
        <taxon>Bacteroidia</taxon>
        <taxon>Bacteroidales</taxon>
        <taxon>Prevotellaceae</taxon>
        <taxon>Segatella</taxon>
    </lineage>
</organism>
<accession>A0ABT1BXB6</accession>
<evidence type="ECO:0000313" key="2">
    <source>
        <dbReference type="Proteomes" id="UP001204015"/>
    </source>
</evidence>
<comment type="caution">
    <text evidence="1">The sequence shown here is derived from an EMBL/GenBank/DDBJ whole genome shotgun (WGS) entry which is preliminary data.</text>
</comment>
<dbReference type="Proteomes" id="UP001204015">
    <property type="component" value="Unassembled WGS sequence"/>
</dbReference>
<dbReference type="RefSeq" id="WP_252761043.1">
    <property type="nucleotide sequence ID" value="NZ_JAMXLY010000024.1"/>
</dbReference>
<dbReference type="EMBL" id="JAMXLY010000024">
    <property type="protein sequence ID" value="MCO6025691.1"/>
    <property type="molecule type" value="Genomic_DNA"/>
</dbReference>
<evidence type="ECO:0000313" key="1">
    <source>
        <dbReference type="EMBL" id="MCO6025691.1"/>
    </source>
</evidence>
<sequence length="155" mass="17108">MVKDNGQVRIELPDLGLSIPAKLDESTLSLHIYGGQYMGPFVDETSSTDATPVTRYVWTMLWDENDGYYTWSSDYGLVGQFNYDETDNLIYTTVLKDDGAWGDHSATSLIMGYFTSSSVCSESTLVTTDKTDLTSIAYPRLLKIAGSDAKSLKAN</sequence>
<proteinExistence type="predicted"/>
<reference evidence="1 2" key="1">
    <citation type="submission" date="2022-06" db="EMBL/GenBank/DDBJ databases">
        <title>A taxonomic note on the genus Prevotella: Description of four novel genera and emended description of the genera Hallella and Xylanibacter.</title>
        <authorList>
            <person name="Hitch T.C.A."/>
        </authorList>
    </citation>
    <scope>NUCLEOTIDE SEQUENCE [LARGE SCALE GENOMIC DNA]</scope>
    <source>
        <strain evidence="1 2">DSM 100619</strain>
    </source>
</reference>
<keyword evidence="2" id="KW-1185">Reference proteome</keyword>
<name>A0ABT1BXB6_9BACT</name>
<protein>
    <submittedName>
        <fullName evidence="1">Uncharacterized protein</fullName>
    </submittedName>
</protein>
<gene>
    <name evidence="1" type="ORF">NG821_07535</name>
</gene>